<keyword evidence="2" id="KW-1185">Reference proteome</keyword>
<name>A0ABW6GWR9_9ACTN</name>
<organism evidence="1 2">
    <name type="scientific">Kitasatospora phosalacinea</name>
    <dbReference type="NCBI Taxonomy" id="2065"/>
    <lineage>
        <taxon>Bacteria</taxon>
        <taxon>Bacillati</taxon>
        <taxon>Actinomycetota</taxon>
        <taxon>Actinomycetes</taxon>
        <taxon>Kitasatosporales</taxon>
        <taxon>Streptomycetaceae</taxon>
        <taxon>Kitasatospora</taxon>
    </lineage>
</organism>
<dbReference type="RefSeq" id="WP_380331337.1">
    <property type="nucleotide sequence ID" value="NZ_JBHYPW010000079.1"/>
</dbReference>
<gene>
    <name evidence="1" type="ORF">ACFW6T_35200</name>
</gene>
<comment type="caution">
    <text evidence="1">The sequence shown here is derived from an EMBL/GenBank/DDBJ whole genome shotgun (WGS) entry which is preliminary data.</text>
</comment>
<protein>
    <submittedName>
        <fullName evidence="1">Uncharacterized protein</fullName>
    </submittedName>
</protein>
<accession>A0ABW6GWR9</accession>
<dbReference type="EMBL" id="JBHYPX010000139">
    <property type="protein sequence ID" value="MFE1357224.1"/>
    <property type="molecule type" value="Genomic_DNA"/>
</dbReference>
<dbReference type="Proteomes" id="UP001599542">
    <property type="component" value="Unassembled WGS sequence"/>
</dbReference>
<evidence type="ECO:0000313" key="1">
    <source>
        <dbReference type="EMBL" id="MFE1357224.1"/>
    </source>
</evidence>
<evidence type="ECO:0000313" key="2">
    <source>
        <dbReference type="Proteomes" id="UP001599542"/>
    </source>
</evidence>
<sequence>MGWTAWENPGWREDERLRAFHPELVDDLAMHRDAARDGSPYAVRLRTSLEHLLEQRPASVGERWSLTRYAFRSEDELYGFLADVHAHFYGDRVEPPIAHGAPPAPARRAAAAG</sequence>
<reference evidence="1 2" key="1">
    <citation type="submission" date="2024-09" db="EMBL/GenBank/DDBJ databases">
        <title>The Natural Products Discovery Center: Release of the First 8490 Sequenced Strains for Exploring Actinobacteria Biosynthetic Diversity.</title>
        <authorList>
            <person name="Kalkreuter E."/>
            <person name="Kautsar S.A."/>
            <person name="Yang D."/>
            <person name="Bader C.D."/>
            <person name="Teijaro C.N."/>
            <person name="Fluegel L."/>
            <person name="Davis C.M."/>
            <person name="Simpson J.R."/>
            <person name="Lauterbach L."/>
            <person name="Steele A.D."/>
            <person name="Gui C."/>
            <person name="Meng S."/>
            <person name="Li G."/>
            <person name="Viehrig K."/>
            <person name="Ye F."/>
            <person name="Su P."/>
            <person name="Kiefer A.F."/>
            <person name="Nichols A."/>
            <person name="Cepeda A.J."/>
            <person name="Yan W."/>
            <person name="Fan B."/>
            <person name="Jiang Y."/>
            <person name="Adhikari A."/>
            <person name="Zheng C.-J."/>
            <person name="Schuster L."/>
            <person name="Cowan T.M."/>
            <person name="Smanski M.J."/>
            <person name="Chevrette M.G."/>
            <person name="De Carvalho L.P.S."/>
            <person name="Shen B."/>
        </authorList>
    </citation>
    <scope>NUCLEOTIDE SEQUENCE [LARGE SCALE GENOMIC DNA]</scope>
    <source>
        <strain evidence="1 2">NPDC058753</strain>
    </source>
</reference>
<proteinExistence type="predicted"/>